<accession>A0ABW1A5X4</accession>
<evidence type="ECO:0000313" key="9">
    <source>
        <dbReference type="EMBL" id="MFC5748635.1"/>
    </source>
</evidence>
<feature type="domain" description="Cardiolipin synthase N-terminal" evidence="8">
    <location>
        <begin position="13"/>
        <end position="57"/>
    </location>
</feature>
<dbReference type="RefSeq" id="WP_378284313.1">
    <property type="nucleotide sequence ID" value="NZ_JBHSON010000034.1"/>
</dbReference>
<feature type="transmembrane region" description="Helical" evidence="7">
    <location>
        <begin position="35"/>
        <end position="55"/>
    </location>
</feature>
<dbReference type="Proteomes" id="UP001596074">
    <property type="component" value="Unassembled WGS sequence"/>
</dbReference>
<evidence type="ECO:0000256" key="6">
    <source>
        <dbReference type="SAM" id="MobiDB-lite"/>
    </source>
</evidence>
<dbReference type="EMBL" id="JBHSON010000034">
    <property type="protein sequence ID" value="MFC5748635.1"/>
    <property type="molecule type" value="Genomic_DNA"/>
</dbReference>
<evidence type="ECO:0000256" key="7">
    <source>
        <dbReference type="SAM" id="Phobius"/>
    </source>
</evidence>
<keyword evidence="3 7" id="KW-0812">Transmembrane</keyword>
<feature type="compositionally biased region" description="Low complexity" evidence="6">
    <location>
        <begin position="77"/>
        <end position="86"/>
    </location>
</feature>
<dbReference type="InterPro" id="IPR027379">
    <property type="entry name" value="CLS_N"/>
</dbReference>
<name>A0ABW1A5X4_9ACTN</name>
<evidence type="ECO:0000256" key="2">
    <source>
        <dbReference type="ARBA" id="ARBA00022475"/>
    </source>
</evidence>
<keyword evidence="2" id="KW-1003">Cell membrane</keyword>
<keyword evidence="4 7" id="KW-1133">Transmembrane helix</keyword>
<keyword evidence="10" id="KW-1185">Reference proteome</keyword>
<gene>
    <name evidence="9" type="ORF">ACFPZN_23720</name>
</gene>
<evidence type="ECO:0000256" key="5">
    <source>
        <dbReference type="ARBA" id="ARBA00023136"/>
    </source>
</evidence>
<comment type="caution">
    <text evidence="9">The sequence shown here is derived from an EMBL/GenBank/DDBJ whole genome shotgun (WGS) entry which is preliminary data.</text>
</comment>
<evidence type="ECO:0000259" key="8">
    <source>
        <dbReference type="Pfam" id="PF13396"/>
    </source>
</evidence>
<evidence type="ECO:0000256" key="3">
    <source>
        <dbReference type="ARBA" id="ARBA00022692"/>
    </source>
</evidence>
<keyword evidence="5 7" id="KW-0472">Membrane</keyword>
<proteinExistence type="predicted"/>
<reference evidence="10" key="1">
    <citation type="journal article" date="2019" name="Int. J. Syst. Evol. Microbiol.">
        <title>The Global Catalogue of Microorganisms (GCM) 10K type strain sequencing project: providing services to taxonomists for standard genome sequencing and annotation.</title>
        <authorList>
            <consortium name="The Broad Institute Genomics Platform"/>
            <consortium name="The Broad Institute Genome Sequencing Center for Infectious Disease"/>
            <person name="Wu L."/>
            <person name="Ma J."/>
        </authorList>
    </citation>
    <scope>NUCLEOTIDE SEQUENCE [LARGE SCALE GENOMIC DNA]</scope>
    <source>
        <strain evidence="10">KCTC 42087</strain>
    </source>
</reference>
<evidence type="ECO:0000313" key="10">
    <source>
        <dbReference type="Proteomes" id="UP001596074"/>
    </source>
</evidence>
<sequence length="107" mass="11540">MPYVLLALILIGVWLFALFDVLSTDEAGVRHLPKFAWFMVVLLGLLPGAVLWLLAGRVRRQGALPAASSGGPLPGTANAGPPAEAPKGPEDDPAFLRELERRLREED</sequence>
<evidence type="ECO:0000256" key="4">
    <source>
        <dbReference type="ARBA" id="ARBA00022989"/>
    </source>
</evidence>
<evidence type="ECO:0000256" key="1">
    <source>
        <dbReference type="ARBA" id="ARBA00004651"/>
    </source>
</evidence>
<protein>
    <submittedName>
        <fullName evidence="9">PLDc N-terminal domain-containing protein</fullName>
    </submittedName>
</protein>
<feature type="region of interest" description="Disordered" evidence="6">
    <location>
        <begin position="64"/>
        <end position="93"/>
    </location>
</feature>
<dbReference type="Pfam" id="PF13396">
    <property type="entry name" value="PLDc_N"/>
    <property type="match status" value="1"/>
</dbReference>
<organism evidence="9 10">
    <name type="scientific">Actinomadura rugatobispora</name>
    <dbReference type="NCBI Taxonomy" id="1994"/>
    <lineage>
        <taxon>Bacteria</taxon>
        <taxon>Bacillati</taxon>
        <taxon>Actinomycetota</taxon>
        <taxon>Actinomycetes</taxon>
        <taxon>Streptosporangiales</taxon>
        <taxon>Thermomonosporaceae</taxon>
        <taxon>Actinomadura</taxon>
    </lineage>
</organism>
<comment type="subcellular location">
    <subcellularLocation>
        <location evidence="1">Cell membrane</location>
        <topology evidence="1">Multi-pass membrane protein</topology>
    </subcellularLocation>
</comment>